<evidence type="ECO:0000256" key="1">
    <source>
        <dbReference type="ARBA" id="ARBA00004651"/>
    </source>
</evidence>
<evidence type="ECO:0000256" key="3">
    <source>
        <dbReference type="ARBA" id="ARBA00022692"/>
    </source>
</evidence>
<dbReference type="EMBL" id="CP001322">
    <property type="protein sequence ID" value="ACL03025.1"/>
    <property type="molecule type" value="Genomic_DNA"/>
</dbReference>
<feature type="transmembrane region" description="Helical" evidence="6">
    <location>
        <begin position="86"/>
        <end position="111"/>
    </location>
</feature>
<feature type="transmembrane region" description="Helical" evidence="6">
    <location>
        <begin position="430"/>
        <end position="454"/>
    </location>
</feature>
<evidence type="ECO:0000256" key="2">
    <source>
        <dbReference type="ARBA" id="ARBA00022475"/>
    </source>
</evidence>
<evidence type="ECO:0008006" key="9">
    <source>
        <dbReference type="Google" id="ProtNLM"/>
    </source>
</evidence>
<protein>
    <recommendedName>
        <fullName evidence="9">Polysaccharide biosynthesis protein</fullName>
    </recommendedName>
</protein>
<gene>
    <name evidence="7" type="ordered locus">Dalk_1324</name>
</gene>
<evidence type="ECO:0000256" key="6">
    <source>
        <dbReference type="SAM" id="Phobius"/>
    </source>
</evidence>
<dbReference type="RefSeq" id="WP_012610460.1">
    <property type="nucleotide sequence ID" value="NC_011768.1"/>
</dbReference>
<keyword evidence="2" id="KW-1003">Cell membrane</keyword>
<feature type="transmembrane region" description="Helical" evidence="6">
    <location>
        <begin position="380"/>
        <end position="398"/>
    </location>
</feature>
<dbReference type="Proteomes" id="UP000000739">
    <property type="component" value="Chromosome"/>
</dbReference>
<feature type="transmembrane region" description="Helical" evidence="6">
    <location>
        <begin position="345"/>
        <end position="368"/>
    </location>
</feature>
<dbReference type="AlphaFoldDB" id="B8F9S9"/>
<feature type="transmembrane region" description="Helical" evidence="6">
    <location>
        <begin position="43"/>
        <end position="60"/>
    </location>
</feature>
<dbReference type="eggNOG" id="COG2244">
    <property type="taxonomic scope" value="Bacteria"/>
</dbReference>
<feature type="transmembrane region" description="Helical" evidence="6">
    <location>
        <begin position="131"/>
        <end position="154"/>
    </location>
</feature>
<name>B8F9S9_DESAL</name>
<evidence type="ECO:0000313" key="8">
    <source>
        <dbReference type="Proteomes" id="UP000000739"/>
    </source>
</evidence>
<keyword evidence="5 6" id="KW-0472">Membrane</keyword>
<dbReference type="PANTHER" id="PTHR30250:SF26">
    <property type="entry name" value="PSMA PROTEIN"/>
    <property type="match status" value="1"/>
</dbReference>
<feature type="transmembrane region" description="Helical" evidence="6">
    <location>
        <begin position="404"/>
        <end position="423"/>
    </location>
</feature>
<feature type="transmembrane region" description="Helical" evidence="6">
    <location>
        <begin position="305"/>
        <end position="325"/>
    </location>
</feature>
<keyword evidence="4 6" id="KW-1133">Transmembrane helix</keyword>
<feature type="transmembrane region" description="Helical" evidence="6">
    <location>
        <begin position="12"/>
        <end position="37"/>
    </location>
</feature>
<sequence length="505" mass="55745">MKTQYKKNTIYYMLTQYVQIILTIIYGVILIPFYLRYISTEMYGVWMATGNIMMWLSILMPDWSQLILQQLGVAYGAEDREEFSRILVCGIIIAISFGLVFYTVSWSASFFFEGWLNLPVGFELASLTNAFLLAAVGTALTVLGVTFSSVNLALQHTVSAGMANIAAMVVRVVSVVILLRQGYGILSLGYGNMLYGTTVLVVNVLFTVKFVWPMGLRFIFDFKALFKLIQLTAYSSLNKFGNIVSKQMEFFLVTRYLGGEEATMLKIIKVVPETLLLFATNVSVALMPAVSHSKGAGTIKDKMDALMKFTGIMFAFSCYLGGGIYELQETFVTLWVDSGIFAGQKIVFLVVANTVIVGVADTFGRYVFTVGKIKAVATARSISAVCQAGVMLAGLLLWGMEGMLIGAIMVACGLAMVFMIILIRAEKIPFLLWMVPIREFLLGLCAAVLSVAFVHPPLQASWKGLMLTGTLYTIGFAVLLVCISKNTRLYLVAVLRFLKKRFGFL</sequence>
<accession>B8F9S9</accession>
<dbReference type="PANTHER" id="PTHR30250">
    <property type="entry name" value="PST FAMILY PREDICTED COLANIC ACID TRANSPORTER"/>
    <property type="match status" value="1"/>
</dbReference>
<feature type="transmembrane region" description="Helical" evidence="6">
    <location>
        <begin position="193"/>
        <end position="212"/>
    </location>
</feature>
<feature type="transmembrane region" description="Helical" evidence="6">
    <location>
        <begin position="161"/>
        <end position="181"/>
    </location>
</feature>
<proteinExistence type="predicted"/>
<dbReference type="KEGG" id="dal:Dalk_1324"/>
<dbReference type="InterPro" id="IPR050833">
    <property type="entry name" value="Poly_Biosynth_Transport"/>
</dbReference>
<organism evidence="7 8">
    <name type="scientific">Desulfatibacillum aliphaticivorans</name>
    <dbReference type="NCBI Taxonomy" id="218208"/>
    <lineage>
        <taxon>Bacteria</taxon>
        <taxon>Pseudomonadati</taxon>
        <taxon>Thermodesulfobacteriota</taxon>
        <taxon>Desulfobacteria</taxon>
        <taxon>Desulfobacterales</taxon>
        <taxon>Desulfatibacillaceae</taxon>
        <taxon>Desulfatibacillum</taxon>
    </lineage>
</organism>
<comment type="subcellular location">
    <subcellularLocation>
        <location evidence="1">Cell membrane</location>
        <topology evidence="1">Multi-pass membrane protein</topology>
    </subcellularLocation>
</comment>
<reference evidence="7 8" key="1">
    <citation type="journal article" date="2012" name="Environ. Microbiol.">
        <title>The genome sequence of Desulfatibacillum alkenivorans AK-01: a blueprint for anaerobic alkane oxidation.</title>
        <authorList>
            <person name="Callaghan A.V."/>
            <person name="Morris B.E."/>
            <person name="Pereira I.A."/>
            <person name="McInerney M.J."/>
            <person name="Austin R.N."/>
            <person name="Groves J.T."/>
            <person name="Kukor J.J."/>
            <person name="Suflita J.M."/>
            <person name="Young L.Y."/>
            <person name="Zylstra G.J."/>
            <person name="Wawrik B."/>
        </authorList>
    </citation>
    <scope>NUCLEOTIDE SEQUENCE [LARGE SCALE GENOMIC DNA]</scope>
    <source>
        <strain evidence="7 8">AK-01</strain>
    </source>
</reference>
<dbReference type="GO" id="GO:0005886">
    <property type="term" value="C:plasma membrane"/>
    <property type="evidence" value="ECO:0007669"/>
    <property type="project" value="UniProtKB-SubCell"/>
</dbReference>
<keyword evidence="8" id="KW-1185">Reference proteome</keyword>
<evidence type="ECO:0000313" key="7">
    <source>
        <dbReference type="EMBL" id="ACL03025.1"/>
    </source>
</evidence>
<evidence type="ECO:0000256" key="5">
    <source>
        <dbReference type="ARBA" id="ARBA00023136"/>
    </source>
</evidence>
<dbReference type="HOGENOM" id="CLU_539389_0_0_7"/>
<keyword evidence="3 6" id="KW-0812">Transmembrane</keyword>
<evidence type="ECO:0000256" key="4">
    <source>
        <dbReference type="ARBA" id="ARBA00022989"/>
    </source>
</evidence>